<accession>A0A8J3E171</accession>
<reference evidence="1" key="2">
    <citation type="submission" date="2020-09" db="EMBL/GenBank/DDBJ databases">
        <authorList>
            <person name="Sun Q."/>
            <person name="Zhou Y."/>
        </authorList>
    </citation>
    <scope>NUCLEOTIDE SEQUENCE</scope>
    <source>
        <strain evidence="1">CGMCC 1.15725</strain>
    </source>
</reference>
<dbReference type="EMBL" id="BMJQ01000001">
    <property type="protein sequence ID" value="GGE99092.1"/>
    <property type="molecule type" value="Genomic_DNA"/>
</dbReference>
<reference evidence="1" key="1">
    <citation type="journal article" date="2014" name="Int. J. Syst. Evol. Microbiol.">
        <title>Complete genome sequence of Corynebacterium casei LMG S-19264T (=DSM 44701T), isolated from a smear-ripened cheese.</title>
        <authorList>
            <consortium name="US DOE Joint Genome Institute (JGI-PGF)"/>
            <person name="Walter F."/>
            <person name="Albersmeier A."/>
            <person name="Kalinowski J."/>
            <person name="Ruckert C."/>
        </authorList>
    </citation>
    <scope>NUCLEOTIDE SEQUENCE</scope>
    <source>
        <strain evidence="1">CGMCC 1.15725</strain>
    </source>
</reference>
<dbReference type="AlphaFoldDB" id="A0A8J3E171"/>
<gene>
    <name evidence="1" type="ORF">GCM10011611_00770</name>
</gene>
<name>A0A8J3E171_9PROT</name>
<evidence type="ECO:0000313" key="2">
    <source>
        <dbReference type="Proteomes" id="UP000646365"/>
    </source>
</evidence>
<sequence>MSISPVSSLLSSSPLTASTAVGVQNSVLHTSIGQRAIKDQIDLSKEAVALLVGGAAPAAK</sequence>
<dbReference type="Proteomes" id="UP000646365">
    <property type="component" value="Unassembled WGS sequence"/>
</dbReference>
<dbReference type="RefSeq" id="WP_189041271.1">
    <property type="nucleotide sequence ID" value="NZ_BMJQ01000001.1"/>
</dbReference>
<protein>
    <submittedName>
        <fullName evidence="1">Uncharacterized protein</fullName>
    </submittedName>
</protein>
<organism evidence="1 2">
    <name type="scientific">Aliidongia dinghuensis</name>
    <dbReference type="NCBI Taxonomy" id="1867774"/>
    <lineage>
        <taxon>Bacteria</taxon>
        <taxon>Pseudomonadati</taxon>
        <taxon>Pseudomonadota</taxon>
        <taxon>Alphaproteobacteria</taxon>
        <taxon>Rhodospirillales</taxon>
        <taxon>Dongiaceae</taxon>
        <taxon>Aliidongia</taxon>
    </lineage>
</organism>
<comment type="caution">
    <text evidence="1">The sequence shown here is derived from an EMBL/GenBank/DDBJ whole genome shotgun (WGS) entry which is preliminary data.</text>
</comment>
<proteinExistence type="predicted"/>
<keyword evidence="2" id="KW-1185">Reference proteome</keyword>
<evidence type="ECO:0000313" key="1">
    <source>
        <dbReference type="EMBL" id="GGE99092.1"/>
    </source>
</evidence>